<evidence type="ECO:0000313" key="1">
    <source>
        <dbReference type="EMBL" id="MBC6448181.1"/>
    </source>
</evidence>
<dbReference type="Pfam" id="PF07676">
    <property type="entry name" value="PD40"/>
    <property type="match status" value="1"/>
</dbReference>
<name>A0ABR7L662_9PSEU</name>
<dbReference type="InterPro" id="IPR011042">
    <property type="entry name" value="6-blade_b-propeller_TolB-like"/>
</dbReference>
<comment type="caution">
    <text evidence="1">The sequence shown here is derived from an EMBL/GenBank/DDBJ whole genome shotgun (WGS) entry which is preliminary data.</text>
</comment>
<dbReference type="Proteomes" id="UP000734823">
    <property type="component" value="Unassembled WGS sequence"/>
</dbReference>
<reference evidence="1 2" key="1">
    <citation type="submission" date="2020-06" db="EMBL/GenBank/DDBJ databases">
        <title>Actinokineospora xiongansis sp. nov., isolated from soil of Baiyangdian.</title>
        <authorList>
            <person name="Zhang X."/>
        </authorList>
    </citation>
    <scope>NUCLEOTIDE SEQUENCE [LARGE SCALE GENOMIC DNA]</scope>
    <source>
        <strain evidence="1 2">HBU206404</strain>
    </source>
</reference>
<sequence length="302" mass="32280">MVALSVVAVVYVASASRSSATGSLDLNARESVLFIDGSGKVGQFSRTDPASGVVTDRSCLRAYTSAGTTVCMRSVAVPPSFEADVLGPDLAVRRVIKLDGTPSRARVSDSGNLVGWTVFREGDSYMAPGYFSTTSGIFDRRSGTLYGSMEDFTSFVDGVEHHAVDRNFWGVTFADDDRTFYVTLGSGAKTYLMRGDLADRTLRSVIENAECPSLSPDGTRVAYKKRFGDRWRLHVMDLASSRETALAEEAHMDDQAAWLDGSTIAYSRPVDGIPGIFTVPADGSGEPKLLRGNASSPAVIGG</sequence>
<evidence type="ECO:0000313" key="2">
    <source>
        <dbReference type="Proteomes" id="UP000734823"/>
    </source>
</evidence>
<dbReference type="SUPFAM" id="SSF82171">
    <property type="entry name" value="DPP6 N-terminal domain-like"/>
    <property type="match status" value="1"/>
</dbReference>
<gene>
    <name evidence="1" type="ORF">GPZ80_13495</name>
</gene>
<protein>
    <recommendedName>
        <fullName evidence="3">WD40 repeat protein</fullName>
    </recommendedName>
</protein>
<dbReference type="Gene3D" id="2.120.10.30">
    <property type="entry name" value="TolB, C-terminal domain"/>
    <property type="match status" value="1"/>
</dbReference>
<accession>A0ABR7L662</accession>
<keyword evidence="2" id="KW-1185">Reference proteome</keyword>
<dbReference type="InterPro" id="IPR011659">
    <property type="entry name" value="WD40"/>
</dbReference>
<proteinExistence type="predicted"/>
<evidence type="ECO:0008006" key="3">
    <source>
        <dbReference type="Google" id="ProtNLM"/>
    </source>
</evidence>
<organism evidence="1 2">
    <name type="scientific">Actinokineospora xionganensis</name>
    <dbReference type="NCBI Taxonomy" id="2684470"/>
    <lineage>
        <taxon>Bacteria</taxon>
        <taxon>Bacillati</taxon>
        <taxon>Actinomycetota</taxon>
        <taxon>Actinomycetes</taxon>
        <taxon>Pseudonocardiales</taxon>
        <taxon>Pseudonocardiaceae</taxon>
        <taxon>Actinokineospora</taxon>
    </lineage>
</organism>
<dbReference type="EMBL" id="JABVED010000006">
    <property type="protein sequence ID" value="MBC6448181.1"/>
    <property type="molecule type" value="Genomic_DNA"/>
</dbReference>